<accession>A0A5K3FL74</accession>
<dbReference type="WBParaSite" id="MCU_009462-RC">
    <property type="protein sequence ID" value="MCU_009462-RC"/>
    <property type="gene ID" value="MCU_009462"/>
</dbReference>
<reference evidence="1" key="1">
    <citation type="submission" date="2019-11" db="UniProtKB">
        <authorList>
            <consortium name="WormBaseParasite"/>
        </authorList>
    </citation>
    <scope>IDENTIFICATION</scope>
</reference>
<protein>
    <submittedName>
        <fullName evidence="1">SEC7 domain-containing protein</fullName>
    </submittedName>
</protein>
<sequence length="26" mass="3044">MASTPIFLPSLENFELSLNKVLYFLR</sequence>
<name>A0A5K3FL74_MESCO</name>
<organism evidence="1">
    <name type="scientific">Mesocestoides corti</name>
    <name type="common">Flatworm</name>
    <dbReference type="NCBI Taxonomy" id="53468"/>
    <lineage>
        <taxon>Eukaryota</taxon>
        <taxon>Metazoa</taxon>
        <taxon>Spiralia</taxon>
        <taxon>Lophotrochozoa</taxon>
        <taxon>Platyhelminthes</taxon>
        <taxon>Cestoda</taxon>
        <taxon>Eucestoda</taxon>
        <taxon>Cyclophyllidea</taxon>
        <taxon>Mesocestoididae</taxon>
        <taxon>Mesocestoides</taxon>
    </lineage>
</organism>
<dbReference type="AlphaFoldDB" id="A0A5K3FL74"/>
<evidence type="ECO:0000313" key="1">
    <source>
        <dbReference type="WBParaSite" id="MCU_009462-RC"/>
    </source>
</evidence>
<proteinExistence type="predicted"/>